<dbReference type="EMBL" id="MLCF01000111">
    <property type="protein sequence ID" value="OIV36159.1"/>
    <property type="molecule type" value="Genomic_DNA"/>
</dbReference>
<keyword evidence="2" id="KW-1185">Reference proteome</keyword>
<gene>
    <name evidence="1" type="ORF">BIV57_17760</name>
</gene>
<accession>A0A1J7BBU5</accession>
<dbReference type="Proteomes" id="UP000243342">
    <property type="component" value="Unassembled WGS sequence"/>
</dbReference>
<sequence>MPSTSLTAIRNAIEAERDTAGPGPHPSNVTPNTLIVSMGTNALYICKYSGGPVYAITDSGGRFAFNESQQAPTRTLPNNTPAADVARLFLGEFHL</sequence>
<organism evidence="1 2">
    <name type="scientific">Mangrovactinospora gilvigrisea</name>
    <dbReference type="NCBI Taxonomy" id="1428644"/>
    <lineage>
        <taxon>Bacteria</taxon>
        <taxon>Bacillati</taxon>
        <taxon>Actinomycetota</taxon>
        <taxon>Actinomycetes</taxon>
        <taxon>Kitasatosporales</taxon>
        <taxon>Streptomycetaceae</taxon>
        <taxon>Mangrovactinospora</taxon>
    </lineage>
</organism>
<dbReference type="AlphaFoldDB" id="A0A1J7BBU5"/>
<protein>
    <submittedName>
        <fullName evidence="1">Uncharacterized protein</fullName>
    </submittedName>
</protein>
<proteinExistence type="predicted"/>
<evidence type="ECO:0000313" key="2">
    <source>
        <dbReference type="Proteomes" id="UP000243342"/>
    </source>
</evidence>
<dbReference type="STRING" id="1428644.BIV57_17760"/>
<name>A0A1J7BBU5_9ACTN</name>
<dbReference type="RefSeq" id="WP_071657881.1">
    <property type="nucleotide sequence ID" value="NZ_MLCF01000111.1"/>
</dbReference>
<reference evidence="1 2" key="1">
    <citation type="submission" date="2016-10" db="EMBL/GenBank/DDBJ databases">
        <title>Genome sequence of Streptomyces gilvigriseus MUSC 26.</title>
        <authorList>
            <person name="Lee L.-H."/>
            <person name="Ser H.-L."/>
        </authorList>
    </citation>
    <scope>NUCLEOTIDE SEQUENCE [LARGE SCALE GENOMIC DNA]</scope>
    <source>
        <strain evidence="1 2">MUSC 26</strain>
    </source>
</reference>
<evidence type="ECO:0000313" key="1">
    <source>
        <dbReference type="EMBL" id="OIV36159.1"/>
    </source>
</evidence>
<comment type="caution">
    <text evidence="1">The sequence shown here is derived from an EMBL/GenBank/DDBJ whole genome shotgun (WGS) entry which is preliminary data.</text>
</comment>